<protein>
    <submittedName>
        <fullName evidence="1">Uncharacterized protein</fullName>
    </submittedName>
</protein>
<dbReference type="EMBL" id="BK059087">
    <property type="protein sequence ID" value="DAE28472.1"/>
    <property type="molecule type" value="Genomic_DNA"/>
</dbReference>
<sequence length="34" mass="3795">MEGVEPSTAPTSDLTRYAPAFYDISLAVWFISRC</sequence>
<reference evidence="1" key="1">
    <citation type="journal article" date="2021" name="Proc. Natl. Acad. Sci. U.S.A.">
        <title>A Catalog of Tens of Thousands of Viruses from Human Metagenomes Reveals Hidden Associations with Chronic Diseases.</title>
        <authorList>
            <person name="Tisza M.J."/>
            <person name="Buck C.B."/>
        </authorList>
    </citation>
    <scope>NUCLEOTIDE SEQUENCE</scope>
    <source>
        <strain evidence="1">Ct9pU4</strain>
    </source>
</reference>
<accession>A0A8S5RAS4</accession>
<organism evidence="1">
    <name type="scientific">virus sp. ct9pU4</name>
    <dbReference type="NCBI Taxonomy" id="2828248"/>
    <lineage>
        <taxon>Viruses</taxon>
    </lineage>
</organism>
<name>A0A8S5RAS4_9VIRU</name>
<evidence type="ECO:0000313" key="1">
    <source>
        <dbReference type="EMBL" id="DAE28472.1"/>
    </source>
</evidence>
<proteinExistence type="predicted"/>